<sequence>MRRVVVAGIVGLALVLIGIAGPLIMDALGYQYINENRLYLKGQYEIQSLPKNTHVVGHAEGKNFSLYVLDKENLERFKSGLDFEAVYSWRHVANVSFDFRTYDERLYLVIKNELNETQLIKLKLRAGRG</sequence>
<evidence type="ECO:0000313" key="2">
    <source>
        <dbReference type="Proteomes" id="UP000306007"/>
    </source>
</evidence>
<dbReference type="AlphaFoldDB" id="A0A4Y5SP67"/>
<dbReference type="Proteomes" id="UP000306007">
    <property type="component" value="Chromosome"/>
</dbReference>
<reference evidence="1 2" key="1">
    <citation type="submission" date="2019-06" db="EMBL/GenBank/DDBJ databases">
        <title>Thermococcus indicus sp. nov., a Fe(III)-reducing hyperthermophilic archaeon isolated from the Onnuri vent field of the Central Indian Ocean ridge.</title>
        <authorList>
            <person name="Lim J.K."/>
            <person name="Kim Y.J."/>
            <person name="Kwon K.K."/>
        </authorList>
    </citation>
    <scope>NUCLEOTIDE SEQUENCE [LARGE SCALE GENOMIC DNA]</scope>
    <source>
        <strain evidence="1 2">IOH1</strain>
    </source>
</reference>
<dbReference type="GeneID" id="40475452"/>
<dbReference type="RefSeq" id="WP_139681143.1">
    <property type="nucleotide sequence ID" value="NZ_CP040846.1"/>
</dbReference>
<protein>
    <submittedName>
        <fullName evidence="1">Uncharacterized protein</fullName>
    </submittedName>
</protein>
<proteinExistence type="predicted"/>
<dbReference type="KEGG" id="tic:FH039_09670"/>
<dbReference type="EMBL" id="CP040846">
    <property type="protein sequence ID" value="QDA31810.1"/>
    <property type="molecule type" value="Genomic_DNA"/>
</dbReference>
<evidence type="ECO:0000313" key="1">
    <source>
        <dbReference type="EMBL" id="QDA31810.1"/>
    </source>
</evidence>
<keyword evidence="2" id="KW-1185">Reference proteome</keyword>
<gene>
    <name evidence="1" type="ORF">FH039_09670</name>
</gene>
<accession>A0A4Y5SP67</accession>
<organism evidence="1 2">
    <name type="scientific">Thermococcus indicus</name>
    <dbReference type="NCBI Taxonomy" id="2586643"/>
    <lineage>
        <taxon>Archaea</taxon>
        <taxon>Methanobacteriati</taxon>
        <taxon>Methanobacteriota</taxon>
        <taxon>Thermococci</taxon>
        <taxon>Thermococcales</taxon>
        <taxon>Thermococcaceae</taxon>
        <taxon>Thermococcus</taxon>
    </lineage>
</organism>
<name>A0A4Y5SP67_9EURY</name>